<dbReference type="RefSeq" id="WP_316024577.1">
    <property type="nucleotide sequence ID" value="NZ_JAWDIO010000002.1"/>
</dbReference>
<evidence type="ECO:0000313" key="2">
    <source>
        <dbReference type="EMBL" id="MDU0352871.1"/>
    </source>
</evidence>
<organism evidence="2 3">
    <name type="scientific">Paraglaciecola aquimarina</name>
    <dbReference type="NCBI Taxonomy" id="1235557"/>
    <lineage>
        <taxon>Bacteria</taxon>
        <taxon>Pseudomonadati</taxon>
        <taxon>Pseudomonadota</taxon>
        <taxon>Gammaproteobacteria</taxon>
        <taxon>Alteromonadales</taxon>
        <taxon>Alteromonadaceae</taxon>
        <taxon>Paraglaciecola</taxon>
    </lineage>
</organism>
<dbReference type="Gene3D" id="3.80.10.10">
    <property type="entry name" value="Ribonuclease Inhibitor"/>
    <property type="match status" value="1"/>
</dbReference>
<sequence length="266" mass="29539">MFHRITLPRSHDKAMPPEGRTPLSDEQIALMRWWIKAGAPSSTSINQLEPEVLSPEIVALIDAKISESIERRYPTKVYTSIEPKELKQHIQNLKTGFGIDITPVSQDPKDGLQITAFNFHTSVDDNAWHALAPLAEFISYADFGGMTITQQSWGQLAKLPQLRSLLLDNAILESSDVTPLNQLKKLQVLNLFNTGIDDSVSKSLANITSLKKLYLGQTQISTDGLAKIQDSLKQTKIYHSLVEQAALTLPATNTDEKPSTKSEYAE</sequence>
<dbReference type="EMBL" id="JAWDIO010000002">
    <property type="protein sequence ID" value="MDU0352871.1"/>
    <property type="molecule type" value="Genomic_DNA"/>
</dbReference>
<evidence type="ECO:0000256" key="1">
    <source>
        <dbReference type="SAM" id="MobiDB-lite"/>
    </source>
</evidence>
<comment type="caution">
    <text evidence="2">The sequence shown here is derived from an EMBL/GenBank/DDBJ whole genome shotgun (WGS) entry which is preliminary data.</text>
</comment>
<evidence type="ECO:0000313" key="3">
    <source>
        <dbReference type="Proteomes" id="UP001247805"/>
    </source>
</evidence>
<dbReference type="SUPFAM" id="SSF52047">
    <property type="entry name" value="RNI-like"/>
    <property type="match status" value="1"/>
</dbReference>
<feature type="region of interest" description="Disordered" evidence="1">
    <location>
        <begin position="1"/>
        <end position="21"/>
    </location>
</feature>
<name>A0ABU3SS78_9ALTE</name>
<evidence type="ECO:0008006" key="4">
    <source>
        <dbReference type="Google" id="ProtNLM"/>
    </source>
</evidence>
<keyword evidence="3" id="KW-1185">Reference proteome</keyword>
<reference evidence="2 3" key="1">
    <citation type="submission" date="2023-10" db="EMBL/GenBank/DDBJ databases">
        <title>Glaciecola aquimarina strain GGW-M5 nov., isolated from a coastal seawater.</title>
        <authorList>
            <person name="Bayburt H."/>
            <person name="Kim J.M."/>
            <person name="Choi B.J."/>
            <person name="Jeon C.O."/>
        </authorList>
    </citation>
    <scope>NUCLEOTIDE SEQUENCE [LARGE SCALE GENOMIC DNA]</scope>
    <source>
        <strain evidence="2 3">KCTC 32108</strain>
    </source>
</reference>
<protein>
    <recommendedName>
        <fullName evidence="4">Leucine Rich repeats (2 copies)</fullName>
    </recommendedName>
</protein>
<dbReference type="Proteomes" id="UP001247805">
    <property type="component" value="Unassembled WGS sequence"/>
</dbReference>
<gene>
    <name evidence="2" type="ORF">RS130_02065</name>
</gene>
<dbReference type="InterPro" id="IPR032675">
    <property type="entry name" value="LRR_dom_sf"/>
</dbReference>
<accession>A0ABU3SS78</accession>
<proteinExistence type="predicted"/>